<feature type="domain" description="Cation-transporting P-type ATPase N-terminal" evidence="12">
    <location>
        <begin position="170"/>
        <end position="256"/>
    </location>
</feature>
<accession>A0A9P8UDB2</accession>
<feature type="compositionally biased region" description="Acidic residues" evidence="11">
    <location>
        <begin position="388"/>
        <end position="397"/>
    </location>
</feature>
<feature type="transmembrane region" description="Helical" evidence="10">
    <location>
        <begin position="509"/>
        <end position="540"/>
    </location>
</feature>
<dbReference type="Pfam" id="PF00690">
    <property type="entry name" value="Cation_ATPase_N"/>
    <property type="match status" value="1"/>
</dbReference>
<dbReference type="EMBL" id="JAGPXC010000008">
    <property type="protein sequence ID" value="KAH6647497.1"/>
    <property type="molecule type" value="Genomic_DNA"/>
</dbReference>
<dbReference type="GO" id="GO:0005524">
    <property type="term" value="F:ATP binding"/>
    <property type="evidence" value="ECO:0007669"/>
    <property type="project" value="UniProtKB-UniRule"/>
</dbReference>
<keyword evidence="8 10" id="KW-1133">Transmembrane helix</keyword>
<keyword evidence="10" id="KW-0406">Ion transport</keyword>
<dbReference type="SUPFAM" id="SSF81665">
    <property type="entry name" value="Calcium ATPase, transmembrane domain M"/>
    <property type="match status" value="1"/>
</dbReference>
<evidence type="ECO:0000256" key="4">
    <source>
        <dbReference type="ARBA" id="ARBA00022692"/>
    </source>
</evidence>
<dbReference type="NCBIfam" id="TIGR01647">
    <property type="entry name" value="ATPase-IIIA_H"/>
    <property type="match status" value="1"/>
</dbReference>
<evidence type="ECO:0000313" key="13">
    <source>
        <dbReference type="EMBL" id="KAH6647497.1"/>
    </source>
</evidence>
<organism evidence="13 14">
    <name type="scientific">Truncatella angustata</name>
    <dbReference type="NCBI Taxonomy" id="152316"/>
    <lineage>
        <taxon>Eukaryota</taxon>
        <taxon>Fungi</taxon>
        <taxon>Dikarya</taxon>
        <taxon>Ascomycota</taxon>
        <taxon>Pezizomycotina</taxon>
        <taxon>Sordariomycetes</taxon>
        <taxon>Xylariomycetidae</taxon>
        <taxon>Amphisphaeriales</taxon>
        <taxon>Sporocadaceae</taxon>
        <taxon>Truncatella</taxon>
    </lineage>
</organism>
<evidence type="ECO:0000256" key="2">
    <source>
        <dbReference type="ARBA" id="ARBA00004141"/>
    </source>
</evidence>
<dbReference type="InterPro" id="IPR008250">
    <property type="entry name" value="ATPase_P-typ_transduc_dom_A_sf"/>
</dbReference>
<dbReference type="AlphaFoldDB" id="A0A9P8UDB2"/>
<dbReference type="FunFam" id="3.40.1110.10:FF:000005">
    <property type="entry name" value="Plasma membrane ATPase"/>
    <property type="match status" value="1"/>
</dbReference>
<keyword evidence="10" id="KW-0813">Transport</keyword>
<reference evidence="13" key="1">
    <citation type="journal article" date="2021" name="Nat. Commun.">
        <title>Genetic determinants of endophytism in the Arabidopsis root mycobiome.</title>
        <authorList>
            <person name="Mesny F."/>
            <person name="Miyauchi S."/>
            <person name="Thiergart T."/>
            <person name="Pickel B."/>
            <person name="Atanasova L."/>
            <person name="Karlsson M."/>
            <person name="Huettel B."/>
            <person name="Barry K.W."/>
            <person name="Haridas S."/>
            <person name="Chen C."/>
            <person name="Bauer D."/>
            <person name="Andreopoulos W."/>
            <person name="Pangilinan J."/>
            <person name="LaButti K."/>
            <person name="Riley R."/>
            <person name="Lipzen A."/>
            <person name="Clum A."/>
            <person name="Drula E."/>
            <person name="Henrissat B."/>
            <person name="Kohler A."/>
            <person name="Grigoriev I.V."/>
            <person name="Martin F.M."/>
            <person name="Hacquard S."/>
        </authorList>
    </citation>
    <scope>NUCLEOTIDE SEQUENCE</scope>
    <source>
        <strain evidence="13">MPI-SDFR-AT-0073</strain>
    </source>
</reference>
<evidence type="ECO:0000256" key="3">
    <source>
        <dbReference type="ARBA" id="ARBA00008804"/>
    </source>
</evidence>
<feature type="transmembrane region" description="Helical" evidence="10">
    <location>
        <begin position="1002"/>
        <end position="1022"/>
    </location>
</feature>
<dbReference type="InterPro" id="IPR036412">
    <property type="entry name" value="HAD-like_sf"/>
</dbReference>
<dbReference type="NCBIfam" id="TIGR01494">
    <property type="entry name" value="ATPase_P-type"/>
    <property type="match status" value="2"/>
</dbReference>
<sequence length="1130" mass="124375">MSDSNKNILSYLHQRRAPGRPVDDIEATAASESANNIASGSHSGTNAAAREVSHDDDLAPDSHGARATGREPSPGAKDISNDDDLGPHSQGARTTGREEAPRSSNLSPGHDDHIKFPGHLPTPRPSIARASGELPEYEALDRYITNYDAERRASMVSSAGGQKKKKKWWQFWKSTEVYHTDEHPVQEVGKAPDSWLNTRIKEGISTSVVEERRKRFGWNELTAEKEDMVAKIFGYFRGPILYVMEIAALLAVGLGAWIDFGVILGILGLNAFVGFYQEKQAADVVASLKGDIAMKATVVRDGREQQILARELVPGDIVVLQEGQTIPGDAQLICDYSRPQDYDEFIELRNEDKFDSDPNEPDTKEGNGNEKGPAGPDEKGKDSQDENKPDEDDDDDDSIHFGQSLIASDQSAITGESLAVDKYMGDIVYYTTGCKRGKAYAIITTSAMYSFVGKTANLVQGTKDRGHFKQVMDSIGTTLLVLVLFWILMAWIGGFFHHIPIATPGVQTLLHYALVLLIIGVPVGLPVVTTTTLAVGAAYLAKQKAIVQKLTAIESLAGVNVLCSDKTGTLTANKLSLRDPYVAEGQDVNWMMAVAALASSHNIASLDPIDKVTILTLKKFPKAREILREGWKTDKFTPFDPVSKRITTECRLGKDKYICAKGAPKAILQLAPNLPNDIRQEYNSRTKDFARRGFRSLGVAYKKNNDDWVLLGLLSMFDPPREDTAQTIIEAQALGVPVKMLTGDAIAIAKETCKMLGLGTKVYNSTKLMHSGLTGTVQHDLVERADGFAEVFPEHKYQVVEMLQQRGSLTAMTGDGVNDAPSLKKADCGIAVEGSSEAAQAAADIVFLAPGLSTIILSIKTSRQIFQRMKAYVQYRIALCLHLEIYLTTSMVILNETIRPDLIVFIALFADLATVAVAYDNAHVEDRPVEWQLKKIWVVSIILGMLLAAGTWIARGTMFLRSGGIIQNWGSIQEVLFLQVALTENWLIFITRGGKTWPSWQLVGAILAVDVIATLFCLFGWLSGSGGGVMYTTPLTPFNNSSNGWTDIVTVVVVWLYSFGVIIFIAIIYFILQRVDWINDLGRKDRHKRDTKMENIMVYLSKLAVEHEKDPSTNADRYYLVEKATDEDDE</sequence>
<dbReference type="GO" id="GO:0120029">
    <property type="term" value="P:proton export across plasma membrane"/>
    <property type="evidence" value="ECO:0007669"/>
    <property type="project" value="UniProtKB-UniRule"/>
</dbReference>
<dbReference type="EC" id="7.1.2.1" evidence="10"/>
<dbReference type="Pfam" id="PF00122">
    <property type="entry name" value="E1-E2_ATPase"/>
    <property type="match status" value="2"/>
</dbReference>
<dbReference type="GeneID" id="70127458"/>
<dbReference type="SFLD" id="SFLDF00027">
    <property type="entry name" value="p-type_atpase"/>
    <property type="match status" value="1"/>
</dbReference>
<evidence type="ECO:0000256" key="10">
    <source>
        <dbReference type="RuleBase" id="RU362083"/>
    </source>
</evidence>
<proteinExistence type="inferred from homology"/>
<feature type="region of interest" description="Disordered" evidence="11">
    <location>
        <begin position="349"/>
        <end position="400"/>
    </location>
</feature>
<dbReference type="InterPro" id="IPR001757">
    <property type="entry name" value="P_typ_ATPase"/>
</dbReference>
<dbReference type="OrthoDB" id="116380at2759"/>
<dbReference type="Gene3D" id="3.40.1110.10">
    <property type="entry name" value="Calcium-transporting ATPase, cytoplasmic domain N"/>
    <property type="match status" value="1"/>
</dbReference>
<comment type="caution">
    <text evidence="13">The sequence shown here is derived from an EMBL/GenBank/DDBJ whole genome shotgun (WGS) entry which is preliminary data.</text>
</comment>
<dbReference type="InterPro" id="IPR004014">
    <property type="entry name" value="ATPase_P-typ_cation-transptr_N"/>
</dbReference>
<name>A0A9P8UDB2_9PEZI</name>
<feature type="transmembrane region" description="Helical" evidence="10">
    <location>
        <begin position="873"/>
        <end position="896"/>
    </location>
</feature>
<dbReference type="InterPro" id="IPR023214">
    <property type="entry name" value="HAD_sf"/>
</dbReference>
<comment type="subcellular location">
    <subcellularLocation>
        <location evidence="10">Cell membrane</location>
        <topology evidence="10">Multi-pass membrane protein</topology>
    </subcellularLocation>
    <subcellularLocation>
        <location evidence="2">Membrane</location>
        <topology evidence="2">Multi-pass membrane protein</topology>
    </subcellularLocation>
</comment>
<dbReference type="PROSITE" id="PS00154">
    <property type="entry name" value="ATPASE_E1_E2"/>
    <property type="match status" value="1"/>
</dbReference>
<protein>
    <recommendedName>
        <fullName evidence="10">Plasma membrane ATPase</fullName>
        <ecNumber evidence="10">7.1.2.1</ecNumber>
    </recommendedName>
</protein>
<feature type="compositionally biased region" description="Basic and acidic residues" evidence="11">
    <location>
        <begin position="376"/>
        <end position="387"/>
    </location>
</feature>
<keyword evidence="10" id="KW-0375">Hydrogen ion transport</keyword>
<dbReference type="SFLD" id="SFLDS00003">
    <property type="entry name" value="Haloacid_Dehalogenase"/>
    <property type="match status" value="1"/>
</dbReference>
<dbReference type="GO" id="GO:0005886">
    <property type="term" value="C:plasma membrane"/>
    <property type="evidence" value="ECO:0007669"/>
    <property type="project" value="UniProtKB-SubCell"/>
</dbReference>
<comment type="catalytic activity">
    <reaction evidence="10">
        <text>ATP + H2O + H(+)(in) = ADP + phosphate + 2 H(+)(out)</text>
        <dbReference type="Rhea" id="RHEA:20852"/>
        <dbReference type="ChEBI" id="CHEBI:15377"/>
        <dbReference type="ChEBI" id="CHEBI:15378"/>
        <dbReference type="ChEBI" id="CHEBI:30616"/>
        <dbReference type="ChEBI" id="CHEBI:43474"/>
        <dbReference type="ChEBI" id="CHEBI:456216"/>
        <dbReference type="EC" id="7.1.2.1"/>
    </reaction>
</comment>
<feature type="transmembrane region" description="Helical" evidence="10">
    <location>
        <begin position="902"/>
        <end position="924"/>
    </location>
</feature>
<dbReference type="Gene3D" id="2.70.150.10">
    <property type="entry name" value="Calcium-transporting ATPase, cytoplasmic transduction domain A"/>
    <property type="match status" value="2"/>
</dbReference>
<keyword evidence="5 10" id="KW-0547">Nucleotide-binding</keyword>
<dbReference type="SUPFAM" id="SSF56784">
    <property type="entry name" value="HAD-like"/>
    <property type="match status" value="1"/>
</dbReference>
<dbReference type="SFLD" id="SFLDG00002">
    <property type="entry name" value="C1.7:_P-type_atpase_like"/>
    <property type="match status" value="1"/>
</dbReference>
<dbReference type="PRINTS" id="PR00120">
    <property type="entry name" value="HATPASE"/>
</dbReference>
<dbReference type="SUPFAM" id="SSF81653">
    <property type="entry name" value="Calcium ATPase, transduction domain A"/>
    <property type="match status" value="2"/>
</dbReference>
<feature type="transmembrane region" description="Helical" evidence="10">
    <location>
        <begin position="936"/>
        <end position="954"/>
    </location>
</feature>
<feature type="transmembrane region" description="Helical" evidence="10">
    <location>
        <begin position="966"/>
        <end position="990"/>
    </location>
</feature>
<feature type="transmembrane region" description="Helical" evidence="10">
    <location>
        <begin position="246"/>
        <end position="269"/>
    </location>
</feature>
<evidence type="ECO:0000256" key="9">
    <source>
        <dbReference type="ARBA" id="ARBA00023136"/>
    </source>
</evidence>
<dbReference type="InterPro" id="IPR059000">
    <property type="entry name" value="ATPase_P-type_domA"/>
</dbReference>
<evidence type="ECO:0000256" key="6">
    <source>
        <dbReference type="ARBA" id="ARBA00022840"/>
    </source>
</evidence>
<feature type="transmembrane region" description="Helical" evidence="10">
    <location>
        <begin position="1048"/>
        <end position="1072"/>
    </location>
</feature>
<comment type="function">
    <text evidence="1">The plasma membrane ATPase of plants and fungi is a hydrogen ion pump. The proton gradient it generates drives the active transport of nutrients by H(+)-symport. The resulting external acidification and/or internal alkinization may mediate growth responses.</text>
</comment>
<evidence type="ECO:0000313" key="14">
    <source>
        <dbReference type="Proteomes" id="UP000758603"/>
    </source>
</evidence>
<dbReference type="Gene3D" id="1.20.1110.10">
    <property type="entry name" value="Calcium-transporting ATPase, transmembrane domain"/>
    <property type="match status" value="2"/>
</dbReference>
<dbReference type="Proteomes" id="UP000758603">
    <property type="component" value="Unassembled WGS sequence"/>
</dbReference>
<dbReference type="InterPro" id="IPR023298">
    <property type="entry name" value="ATPase_P-typ_TM_dom_sf"/>
</dbReference>
<feature type="compositionally biased region" description="Polar residues" evidence="11">
    <location>
        <begin position="30"/>
        <end position="46"/>
    </location>
</feature>
<keyword evidence="6 10" id="KW-0067">ATP-binding</keyword>
<keyword evidence="7 10" id="KW-1278">Translocase</keyword>
<keyword evidence="4 10" id="KW-0812">Transmembrane</keyword>
<evidence type="ECO:0000256" key="1">
    <source>
        <dbReference type="ARBA" id="ARBA00003417"/>
    </source>
</evidence>
<dbReference type="RefSeq" id="XP_045954009.1">
    <property type="nucleotide sequence ID" value="XM_046098566.1"/>
</dbReference>
<keyword evidence="10" id="KW-0460">Magnesium</keyword>
<dbReference type="InterPro" id="IPR044492">
    <property type="entry name" value="P_typ_ATPase_HD_dom"/>
</dbReference>
<dbReference type="Gene3D" id="3.40.50.1000">
    <property type="entry name" value="HAD superfamily/HAD-like"/>
    <property type="match status" value="1"/>
</dbReference>
<gene>
    <name evidence="13" type="ORF">BKA67DRAFT_524399</name>
</gene>
<evidence type="ECO:0000256" key="7">
    <source>
        <dbReference type="ARBA" id="ARBA00022967"/>
    </source>
</evidence>
<keyword evidence="9 10" id="KW-0472">Membrane</keyword>
<dbReference type="InterPro" id="IPR006534">
    <property type="entry name" value="P-type_ATPase_IIIA"/>
</dbReference>
<feature type="compositionally biased region" description="Basic and acidic residues" evidence="11">
    <location>
        <begin position="349"/>
        <end position="368"/>
    </location>
</feature>
<dbReference type="GO" id="GO:0008553">
    <property type="term" value="F:P-type proton-exporting transporter activity"/>
    <property type="evidence" value="ECO:0007669"/>
    <property type="project" value="UniProtKB-UniRule"/>
</dbReference>
<feature type="region of interest" description="Disordered" evidence="11">
    <location>
        <begin position="1"/>
        <end position="133"/>
    </location>
</feature>
<dbReference type="PANTHER" id="PTHR42861">
    <property type="entry name" value="CALCIUM-TRANSPORTING ATPASE"/>
    <property type="match status" value="1"/>
</dbReference>
<dbReference type="InterPro" id="IPR018303">
    <property type="entry name" value="ATPase_P-typ_P_site"/>
</dbReference>
<evidence type="ECO:0000256" key="11">
    <source>
        <dbReference type="SAM" id="MobiDB-lite"/>
    </source>
</evidence>
<dbReference type="InterPro" id="IPR023299">
    <property type="entry name" value="ATPase_P-typ_cyto_dom_N"/>
</dbReference>
<evidence type="ECO:0000259" key="12">
    <source>
        <dbReference type="SMART" id="SM00831"/>
    </source>
</evidence>
<evidence type="ECO:0000256" key="5">
    <source>
        <dbReference type="ARBA" id="ARBA00022741"/>
    </source>
</evidence>
<comment type="similarity">
    <text evidence="3 10">Belongs to the cation transport ATPase (P-type) (TC 3.A.3) family. Type IIIA subfamily.</text>
</comment>
<dbReference type="FunFam" id="3.40.50.1000:FF:000008">
    <property type="entry name" value="Plasma membrane ATPase"/>
    <property type="match status" value="1"/>
</dbReference>
<dbReference type="SMART" id="SM00831">
    <property type="entry name" value="Cation_ATPase_N"/>
    <property type="match status" value="1"/>
</dbReference>
<evidence type="ECO:0000256" key="8">
    <source>
        <dbReference type="ARBA" id="ARBA00022989"/>
    </source>
</evidence>
<dbReference type="GO" id="GO:0016887">
    <property type="term" value="F:ATP hydrolysis activity"/>
    <property type="evidence" value="ECO:0007669"/>
    <property type="project" value="InterPro"/>
</dbReference>
<dbReference type="PRINTS" id="PR00119">
    <property type="entry name" value="CATATPASE"/>
</dbReference>
<feature type="transmembrane region" description="Helical" evidence="10">
    <location>
        <begin position="475"/>
        <end position="497"/>
    </location>
</feature>
<keyword evidence="14" id="KW-1185">Reference proteome</keyword>
<dbReference type="Pfam" id="PF00702">
    <property type="entry name" value="Hydrolase"/>
    <property type="match status" value="1"/>
</dbReference>